<evidence type="ECO:0000313" key="10">
    <source>
        <dbReference type="EMBL" id="KAB1632418.1"/>
    </source>
</evidence>
<dbReference type="RefSeq" id="WP_158036196.1">
    <property type="nucleotide sequence ID" value="NZ_BAAAZV010000017.1"/>
</dbReference>
<evidence type="ECO:0000256" key="7">
    <source>
        <dbReference type="ARBA" id="ARBA00023310"/>
    </source>
</evidence>
<accession>A0A7C8BUE3</accession>
<dbReference type="PANTHER" id="PTHR13822">
    <property type="entry name" value="ATP SYNTHASE DELTA/EPSILON CHAIN"/>
    <property type="match status" value="1"/>
</dbReference>
<reference evidence="10 11" key="1">
    <citation type="submission" date="2019-09" db="EMBL/GenBank/DDBJ databases">
        <title>Phylogeny of genus Pseudoclavibacter and closely related genus.</title>
        <authorList>
            <person name="Li Y."/>
        </authorList>
    </citation>
    <scope>NUCLEOTIDE SEQUENCE [LARGE SCALE GENOMIC DNA]</scope>
    <source>
        <strain evidence="10 11">JCM 16921</strain>
    </source>
</reference>
<dbReference type="GO" id="GO:0045259">
    <property type="term" value="C:proton-transporting ATP synthase complex"/>
    <property type="evidence" value="ECO:0007669"/>
    <property type="project" value="UniProtKB-KW"/>
</dbReference>
<dbReference type="InterPro" id="IPR036771">
    <property type="entry name" value="ATPsynth_dsu/esu_N"/>
</dbReference>
<name>A0A7C8BUE3_9MICO</name>
<evidence type="ECO:0000259" key="9">
    <source>
        <dbReference type="Pfam" id="PF02823"/>
    </source>
</evidence>
<evidence type="ECO:0000256" key="4">
    <source>
        <dbReference type="ARBA" id="ARBA00023065"/>
    </source>
</evidence>
<protein>
    <submittedName>
        <fullName evidence="10">F0F1 ATP synthase subunit epsilon</fullName>
    </submittedName>
</protein>
<dbReference type="NCBIfam" id="NF009977">
    <property type="entry name" value="PRK13442.1"/>
    <property type="match status" value="1"/>
</dbReference>
<dbReference type="GO" id="GO:0005886">
    <property type="term" value="C:plasma membrane"/>
    <property type="evidence" value="ECO:0007669"/>
    <property type="project" value="UniProtKB-SubCell"/>
</dbReference>
<keyword evidence="4 8" id="KW-0406">Ion transport</keyword>
<keyword evidence="11" id="KW-1185">Reference proteome</keyword>
<dbReference type="PANTHER" id="PTHR13822:SF10">
    <property type="entry name" value="ATP SYNTHASE EPSILON CHAIN, CHLOROPLASTIC"/>
    <property type="match status" value="1"/>
</dbReference>
<dbReference type="CDD" id="cd12152">
    <property type="entry name" value="F1-ATPase_delta"/>
    <property type="match status" value="1"/>
</dbReference>
<dbReference type="NCBIfam" id="TIGR01216">
    <property type="entry name" value="ATP_synt_epsi"/>
    <property type="match status" value="1"/>
</dbReference>
<keyword evidence="3 8" id="KW-0813">Transport</keyword>
<feature type="domain" description="ATP synthase F1 complex delta/epsilon subunit N-terminal" evidence="9">
    <location>
        <begin position="5"/>
        <end position="84"/>
    </location>
</feature>
<evidence type="ECO:0000256" key="2">
    <source>
        <dbReference type="ARBA" id="ARBA00005712"/>
    </source>
</evidence>
<dbReference type="EMBL" id="WBKA01000003">
    <property type="protein sequence ID" value="KAB1632418.1"/>
    <property type="molecule type" value="Genomic_DNA"/>
</dbReference>
<evidence type="ECO:0000256" key="6">
    <source>
        <dbReference type="ARBA" id="ARBA00023196"/>
    </source>
</evidence>
<dbReference type="Pfam" id="PF02823">
    <property type="entry name" value="ATP-synt_DE_N"/>
    <property type="match status" value="1"/>
</dbReference>
<dbReference type="GO" id="GO:0046933">
    <property type="term" value="F:proton-transporting ATP synthase activity, rotational mechanism"/>
    <property type="evidence" value="ECO:0007669"/>
    <property type="project" value="InterPro"/>
</dbReference>
<dbReference type="OrthoDB" id="9791445at2"/>
<comment type="similarity">
    <text evidence="2 8">Belongs to the ATPase epsilon chain family.</text>
</comment>
<proteinExistence type="inferred from homology"/>
<dbReference type="InterPro" id="IPR001469">
    <property type="entry name" value="ATP_synth_F1_dsu/esu"/>
</dbReference>
<keyword evidence="7 8" id="KW-0066">ATP synthesis</keyword>
<evidence type="ECO:0000256" key="1">
    <source>
        <dbReference type="ARBA" id="ARBA00004202"/>
    </source>
</evidence>
<dbReference type="SUPFAM" id="SSF51344">
    <property type="entry name" value="Epsilon subunit of F1F0-ATP synthase N-terminal domain"/>
    <property type="match status" value="1"/>
</dbReference>
<comment type="subunit">
    <text evidence="8">F-type ATPases have 2 components, CF(1) - the catalytic core - and CF(0) - the membrane proton channel. CF(1) has five subunits: alpha(3), beta(3), gamma(1), delta(1), epsilon(1). CF(0) has three main subunits: a, b and c.</text>
</comment>
<dbReference type="Proteomes" id="UP000481339">
    <property type="component" value="Unassembled WGS sequence"/>
</dbReference>
<sequence>MAKSFDVEVVSAEQLVWSGRATRIIARTIEGEIGILAGHEPLLAVLGDGPVRVTLEDGRTIDMTAADGFLSVEQDAVRVVARVAQLAA</sequence>
<comment type="caution">
    <text evidence="10">The sequence shown here is derived from an EMBL/GenBank/DDBJ whole genome shotgun (WGS) entry which is preliminary data.</text>
</comment>
<comment type="subcellular location">
    <subcellularLocation>
        <location evidence="1">Cell membrane</location>
        <topology evidence="1">Peripheral membrane protein</topology>
    </subcellularLocation>
</comment>
<evidence type="ECO:0000313" key="11">
    <source>
        <dbReference type="Proteomes" id="UP000481339"/>
    </source>
</evidence>
<evidence type="ECO:0000256" key="3">
    <source>
        <dbReference type="ARBA" id="ARBA00022448"/>
    </source>
</evidence>
<keyword evidence="5" id="KW-0472">Membrane</keyword>
<evidence type="ECO:0000256" key="5">
    <source>
        <dbReference type="ARBA" id="ARBA00023136"/>
    </source>
</evidence>
<keyword evidence="6 8" id="KW-0139">CF(1)</keyword>
<gene>
    <name evidence="10" type="ORF">F8O02_05290</name>
</gene>
<evidence type="ECO:0000256" key="8">
    <source>
        <dbReference type="RuleBase" id="RU003656"/>
    </source>
</evidence>
<organism evidence="10 11">
    <name type="scientific">Pseudoclavibacter caeni</name>
    <dbReference type="NCBI Taxonomy" id="908846"/>
    <lineage>
        <taxon>Bacteria</taxon>
        <taxon>Bacillati</taxon>
        <taxon>Actinomycetota</taxon>
        <taxon>Actinomycetes</taxon>
        <taxon>Micrococcales</taxon>
        <taxon>Microbacteriaceae</taxon>
        <taxon>Pseudoclavibacter</taxon>
    </lineage>
</organism>
<dbReference type="InterPro" id="IPR020546">
    <property type="entry name" value="ATP_synth_F1_dsu/esu_N"/>
</dbReference>
<dbReference type="AlphaFoldDB" id="A0A7C8BUE3"/>
<dbReference type="Gene3D" id="2.60.15.10">
    <property type="entry name" value="F0F1 ATP synthase delta/epsilon subunit, N-terminal"/>
    <property type="match status" value="1"/>
</dbReference>